<dbReference type="InterPro" id="IPR001579">
    <property type="entry name" value="Glyco_hydro_18_chit_AS"/>
</dbReference>
<comment type="caution">
    <text evidence="9">The sequence shown here is derived from an EMBL/GenBank/DDBJ whole genome shotgun (WGS) entry which is preliminary data.</text>
</comment>
<comment type="catalytic activity">
    <reaction evidence="1">
        <text>Random endo-hydrolysis of N-acetyl-beta-D-glucosaminide (1-&gt;4)-beta-linkages in chitin and chitodextrins.</text>
        <dbReference type="EC" id="3.2.1.14"/>
    </reaction>
</comment>
<keyword evidence="4 5" id="KW-0326">Glycosidase</keyword>
<comment type="similarity">
    <text evidence="6">Belongs to the glycosyl hydrolase 18 family.</text>
</comment>
<keyword evidence="10" id="KW-1185">Reference proteome</keyword>
<dbReference type="PANTHER" id="PTHR11177">
    <property type="entry name" value="CHITINASE"/>
    <property type="match status" value="1"/>
</dbReference>
<dbReference type="InterPro" id="IPR011583">
    <property type="entry name" value="Chitinase_II/V-like_cat"/>
</dbReference>
<dbReference type="EMBL" id="JBHLVO010000015">
    <property type="protein sequence ID" value="MFC0273029.1"/>
    <property type="molecule type" value="Genomic_DNA"/>
</dbReference>
<feature type="compositionally biased region" description="Polar residues" evidence="7">
    <location>
        <begin position="38"/>
        <end position="49"/>
    </location>
</feature>
<evidence type="ECO:0000256" key="7">
    <source>
        <dbReference type="SAM" id="MobiDB-lite"/>
    </source>
</evidence>
<dbReference type="Pfam" id="PF00704">
    <property type="entry name" value="Glyco_hydro_18"/>
    <property type="match status" value="1"/>
</dbReference>
<proteinExistence type="inferred from homology"/>
<evidence type="ECO:0000313" key="10">
    <source>
        <dbReference type="Proteomes" id="UP001589854"/>
    </source>
</evidence>
<evidence type="ECO:0000256" key="3">
    <source>
        <dbReference type="ARBA" id="ARBA00022801"/>
    </source>
</evidence>
<dbReference type="Gene3D" id="3.20.20.80">
    <property type="entry name" value="Glycosidases"/>
    <property type="match status" value="1"/>
</dbReference>
<keyword evidence="3 5" id="KW-0378">Hydrolase</keyword>
<organism evidence="9 10">
    <name type="scientific">Metabacillus herbersteinensis</name>
    <dbReference type="NCBI Taxonomy" id="283816"/>
    <lineage>
        <taxon>Bacteria</taxon>
        <taxon>Bacillati</taxon>
        <taxon>Bacillota</taxon>
        <taxon>Bacilli</taxon>
        <taxon>Bacillales</taxon>
        <taxon>Bacillaceae</taxon>
        <taxon>Metabacillus</taxon>
    </lineage>
</organism>
<dbReference type="GO" id="GO:0016798">
    <property type="term" value="F:hydrolase activity, acting on glycosyl bonds"/>
    <property type="evidence" value="ECO:0007669"/>
    <property type="project" value="UniProtKB-KW"/>
</dbReference>
<evidence type="ECO:0000256" key="1">
    <source>
        <dbReference type="ARBA" id="ARBA00000822"/>
    </source>
</evidence>
<sequence>MKKSIFLLLIVAVLTFTGGFILGVFYSSNDTQQERSDPQTLQKTKQAPQSAKFPIQKQKPKIEQINPKILMGYVQDFRDPATVDYSNLTHVIFSFAHPAKDGSVLLNGDTALTNLRSMVQKAHQHETKAILAVGGWYHIEGGESYEYFKTAISNSASRTKLTNELMELTEREKLDGIDIDFEHPRSKEDAKNLAAFTKTLSERLHEKDKELSIAVYSKIHSVTGTEIASVVFDPMMFQHVDHVNIMAYDGQWDGEYNAANLSPYPFTENIVNYWTNLFDEHSLSKDKLVLGVPSYAQPENVSIKQMSYAAIVNSNSKNAKLDIVEMNGTTYHYNGIPTIQKKTKLALDHGFGGMMLWESGLDAQGAHSLTGAISDVLEKEDKERGNYTVKSNE</sequence>
<evidence type="ECO:0000256" key="5">
    <source>
        <dbReference type="RuleBase" id="RU000489"/>
    </source>
</evidence>
<dbReference type="InterPro" id="IPR017853">
    <property type="entry name" value="GH"/>
</dbReference>
<dbReference type="InterPro" id="IPR050314">
    <property type="entry name" value="Glycosyl_Hydrlase_18"/>
</dbReference>
<evidence type="ECO:0000256" key="2">
    <source>
        <dbReference type="ARBA" id="ARBA00012729"/>
    </source>
</evidence>
<dbReference type="SUPFAM" id="SSF51445">
    <property type="entry name" value="(Trans)glycosidases"/>
    <property type="match status" value="1"/>
</dbReference>
<dbReference type="Proteomes" id="UP001589854">
    <property type="component" value="Unassembled WGS sequence"/>
</dbReference>
<protein>
    <recommendedName>
        <fullName evidence="2">chitinase</fullName>
        <ecNumber evidence="2">3.2.1.14</ecNumber>
    </recommendedName>
</protein>
<gene>
    <name evidence="9" type="ORF">ACFFIX_16505</name>
</gene>
<feature type="region of interest" description="Disordered" evidence="7">
    <location>
        <begin position="33"/>
        <end position="57"/>
    </location>
</feature>
<dbReference type="EC" id="3.2.1.14" evidence="2"/>
<evidence type="ECO:0000256" key="4">
    <source>
        <dbReference type="ARBA" id="ARBA00023295"/>
    </source>
</evidence>
<dbReference type="InterPro" id="IPR001223">
    <property type="entry name" value="Glyco_hydro18_cat"/>
</dbReference>
<dbReference type="PROSITE" id="PS51910">
    <property type="entry name" value="GH18_2"/>
    <property type="match status" value="1"/>
</dbReference>
<dbReference type="PANTHER" id="PTHR11177:SF317">
    <property type="entry name" value="CHITINASE 12-RELATED"/>
    <property type="match status" value="1"/>
</dbReference>
<dbReference type="RefSeq" id="WP_378935924.1">
    <property type="nucleotide sequence ID" value="NZ_JBHLVO010000015.1"/>
</dbReference>
<feature type="domain" description="GH18" evidence="8">
    <location>
        <begin position="68"/>
        <end position="380"/>
    </location>
</feature>
<dbReference type="Gene3D" id="3.40.5.30">
    <property type="entry name" value="(Trans)glycosidases - domain 2"/>
    <property type="match status" value="1"/>
</dbReference>
<dbReference type="SMART" id="SM00636">
    <property type="entry name" value="Glyco_18"/>
    <property type="match status" value="1"/>
</dbReference>
<accession>A0ABV6GHI5</accession>
<evidence type="ECO:0000259" key="8">
    <source>
        <dbReference type="PROSITE" id="PS51910"/>
    </source>
</evidence>
<dbReference type="PROSITE" id="PS01095">
    <property type="entry name" value="GH18_1"/>
    <property type="match status" value="1"/>
</dbReference>
<name>A0ABV6GHI5_9BACI</name>
<evidence type="ECO:0000256" key="6">
    <source>
        <dbReference type="RuleBase" id="RU004453"/>
    </source>
</evidence>
<reference evidence="9 10" key="1">
    <citation type="submission" date="2024-09" db="EMBL/GenBank/DDBJ databases">
        <authorList>
            <person name="Sun Q."/>
            <person name="Mori K."/>
        </authorList>
    </citation>
    <scope>NUCLEOTIDE SEQUENCE [LARGE SCALE GENOMIC DNA]</scope>
    <source>
        <strain evidence="9 10">CCM 7228</strain>
    </source>
</reference>
<evidence type="ECO:0000313" key="9">
    <source>
        <dbReference type="EMBL" id="MFC0273029.1"/>
    </source>
</evidence>